<dbReference type="Gene3D" id="3.60.21.10">
    <property type="match status" value="1"/>
</dbReference>
<organism evidence="3 4">
    <name type="scientific">Thermosphaera chiliense</name>
    <dbReference type="NCBI Taxonomy" id="3402707"/>
    <lineage>
        <taxon>Archaea</taxon>
        <taxon>Thermoproteota</taxon>
        <taxon>Thermoprotei</taxon>
        <taxon>Desulfurococcales</taxon>
        <taxon>Desulfurococcaceae</taxon>
        <taxon>Thermosphaera</taxon>
    </lineage>
</organism>
<name>A0A7M1UTA5_9CREN</name>
<evidence type="ECO:0000313" key="3">
    <source>
        <dbReference type="EMBL" id="QOR94004.1"/>
    </source>
</evidence>
<dbReference type="KEGG" id="tcs:IMZ38_05010"/>
<dbReference type="InterPro" id="IPR029052">
    <property type="entry name" value="Metallo-depent_PP-like"/>
</dbReference>
<dbReference type="PANTHER" id="PTHR11124">
    <property type="entry name" value="VACUOLAR SORTING PROTEIN VPS29"/>
    <property type="match status" value="1"/>
</dbReference>
<comment type="similarity">
    <text evidence="1">Belongs to the metallophosphoesterase superfamily. YfcE family.</text>
</comment>
<sequence>MTRILILGDTHIPDRAERVPKPLVRLVENGAWDSVLFTGDLTSGEVKAWVEELGENVFIVKGNMDFLPLPAYQKLSIRDYVIGLYHGHGIYPRGDSRKLAEIAKTIGASVLITGHTHVPFVKTDPSREILLLNPGSATGAWSGELESGPPSLMIVEARDGYFEIRLFKLVGGSIIEELFSAERKDKWYVRMG</sequence>
<dbReference type="NCBIfam" id="TIGR00040">
    <property type="entry name" value="yfcE"/>
    <property type="match status" value="1"/>
</dbReference>
<keyword evidence="1" id="KW-0479">Metal-binding</keyword>
<keyword evidence="4" id="KW-1185">Reference proteome</keyword>
<proteinExistence type="inferred from homology"/>
<dbReference type="InterPro" id="IPR024654">
    <property type="entry name" value="Calcineurin-like_PHP_lpxH"/>
</dbReference>
<dbReference type="EC" id="3.1.4.-" evidence="1"/>
<dbReference type="AlphaFoldDB" id="A0A7M1UTA5"/>
<evidence type="ECO:0000313" key="4">
    <source>
        <dbReference type="Proteomes" id="UP000593766"/>
    </source>
</evidence>
<dbReference type="SUPFAM" id="SSF56300">
    <property type="entry name" value="Metallo-dependent phosphatases"/>
    <property type="match status" value="1"/>
</dbReference>
<feature type="domain" description="Calcineurin-like phosphoesterase" evidence="2">
    <location>
        <begin position="3"/>
        <end position="156"/>
    </location>
</feature>
<dbReference type="OrthoDB" id="19174at2157"/>
<dbReference type="InterPro" id="IPR000979">
    <property type="entry name" value="Phosphodiesterase_MJ0936/Vps29"/>
</dbReference>
<protein>
    <recommendedName>
        <fullName evidence="1">Phosphoesterase</fullName>
        <ecNumber evidence="1">3.1.4.-</ecNumber>
    </recommendedName>
</protein>
<dbReference type="GO" id="GO:0016787">
    <property type="term" value="F:hydrolase activity"/>
    <property type="evidence" value="ECO:0007669"/>
    <property type="project" value="UniProtKB-UniRule"/>
</dbReference>
<dbReference type="Pfam" id="PF12850">
    <property type="entry name" value="Metallophos_2"/>
    <property type="match status" value="1"/>
</dbReference>
<dbReference type="Proteomes" id="UP000593766">
    <property type="component" value="Chromosome"/>
</dbReference>
<accession>A0A7M1UTA5</accession>
<comment type="cofactor">
    <cofactor evidence="1">
        <name>a divalent metal cation</name>
        <dbReference type="ChEBI" id="CHEBI:60240"/>
    </cofactor>
</comment>
<evidence type="ECO:0000259" key="2">
    <source>
        <dbReference type="Pfam" id="PF12850"/>
    </source>
</evidence>
<gene>
    <name evidence="3" type="ORF">IMZ38_05010</name>
</gene>
<dbReference type="GO" id="GO:0046872">
    <property type="term" value="F:metal ion binding"/>
    <property type="evidence" value="ECO:0007669"/>
    <property type="project" value="UniProtKB-KW"/>
</dbReference>
<dbReference type="EMBL" id="CP063144">
    <property type="protein sequence ID" value="QOR94004.1"/>
    <property type="molecule type" value="Genomic_DNA"/>
</dbReference>
<dbReference type="RefSeq" id="WP_193435809.1">
    <property type="nucleotide sequence ID" value="NZ_CP063144.1"/>
</dbReference>
<dbReference type="GeneID" id="59454754"/>
<evidence type="ECO:0000256" key="1">
    <source>
        <dbReference type="RuleBase" id="RU362039"/>
    </source>
</evidence>
<reference evidence="3 4" key="1">
    <citation type="submission" date="2020-10" db="EMBL/GenBank/DDBJ databases">
        <title>Complete genome sequence of Thermosphaera aggregans strain 3507.</title>
        <authorList>
            <person name="Zayulina K.S."/>
            <person name="Elcheninov A.G."/>
            <person name="Toshchakov S.V."/>
            <person name="Kublanov I.V."/>
            <person name="Kochetkova T.V."/>
        </authorList>
    </citation>
    <scope>NUCLEOTIDE SEQUENCE [LARGE SCALE GENOMIC DNA]</scope>
    <source>
        <strain evidence="3 4">3507</strain>
    </source>
</reference>